<dbReference type="PANTHER" id="PTHR23336:SF17">
    <property type="entry name" value="MORC FAMILY CW-TYPE ZINC FINGER PROTEIN 3"/>
    <property type="match status" value="1"/>
</dbReference>
<comment type="caution">
    <text evidence="9">The sequence shown here is derived from an EMBL/GenBank/DDBJ whole genome shotgun (WGS) entry which is preliminary data.</text>
</comment>
<dbReference type="GO" id="GO:0008270">
    <property type="term" value="F:zinc ion binding"/>
    <property type="evidence" value="ECO:0007669"/>
    <property type="project" value="UniProtKB-KW"/>
</dbReference>
<feature type="compositionally biased region" description="Basic and acidic residues" evidence="7">
    <location>
        <begin position="467"/>
        <end position="479"/>
    </location>
</feature>
<name>A0A9Q1DUY1_CONCO</name>
<feature type="domain" description="CW-type" evidence="8">
    <location>
        <begin position="404"/>
        <end position="456"/>
    </location>
</feature>
<sequence>MAWQRAGNIPLSALNPQYLQANSTSHTWPFGAFAELIDNAYDPDVNAKQQWIDWTQIRTMDCLIFSDNGAGLDYNNMLKMMSFGYSNKKPIRGHAPVGQYGNGFKSGSMRLGKDAIVFSKTRDTMSVGLLSQTYLKAIQAQHIVVPIICCKQNGEENDVPDHSDSLEAILKHSLFGTEDELLQELQAINTTNSSTGTRIIIWNLRRFTGETEFDFEKDRYDIQIRRVDLGDDNNHQDPNKVSEPESQYSLRAYCSILYLKPRMQIIIRGQKVRTQLVSKSLALTRKDRYTPQFLKKNINITFGYNTRNKENCGVMMYYKNRLIRAYERVGCQRKATPKALGVIGIIECNFLTPTHNKQDFDATEEYRKVKQKLGEKLEEYWCEIRYIKSKKDPSCDLAIEDTEKSPDQNWVQCDKCHKWRKLPDEIDISKLGDVWFCHLNSDPQYRICQAEEQLEDSEDEQPYQKTYKQDKKQQQEKNRWQTMTQQNAEEAIPAQSTSTPPSTRSSRSQCSSGTRAEGDFTDRTSPTLTPVSRSGRRLSAQQTPLSTRSKRTTMRGKRVLLTPESEQVKRAKMSQSTSSAADMEVVPQDTPDVPLLVEEMGEPVSPCDLDRASNEHTNLQVSDGVPAQEYMHSHDLTVSITALSPVPQQVTAASQTEGVAEIKQELEEERTRSWREDETSEQTQLQKRETRELTDSGEGVRPSQEMQQDWLFKQWEIVYRQK</sequence>
<feature type="region of interest" description="Disordered" evidence="7">
    <location>
        <begin position="668"/>
        <end position="705"/>
    </location>
</feature>
<keyword evidence="4" id="KW-0862">Zinc</keyword>
<evidence type="ECO:0000256" key="3">
    <source>
        <dbReference type="ARBA" id="ARBA00022771"/>
    </source>
</evidence>
<evidence type="ECO:0000256" key="7">
    <source>
        <dbReference type="SAM" id="MobiDB-lite"/>
    </source>
</evidence>
<feature type="compositionally biased region" description="Basic and acidic residues" evidence="7">
    <location>
        <begin position="668"/>
        <end position="677"/>
    </location>
</feature>
<dbReference type="GO" id="GO:0016887">
    <property type="term" value="F:ATP hydrolysis activity"/>
    <property type="evidence" value="ECO:0007669"/>
    <property type="project" value="InterPro"/>
</dbReference>
<dbReference type="Gene3D" id="3.30.565.10">
    <property type="entry name" value="Histidine kinase-like ATPase, C-terminal domain"/>
    <property type="match status" value="1"/>
</dbReference>
<feature type="compositionally biased region" description="Polar residues" evidence="7">
    <location>
        <begin position="523"/>
        <end position="532"/>
    </location>
</feature>
<feature type="compositionally biased region" description="Low complexity" evidence="7">
    <location>
        <begin position="495"/>
        <end position="512"/>
    </location>
</feature>
<evidence type="ECO:0000256" key="2">
    <source>
        <dbReference type="ARBA" id="ARBA00022723"/>
    </source>
</evidence>
<dbReference type="Pfam" id="PF17942">
    <property type="entry name" value="Morc6_S5"/>
    <property type="match status" value="1"/>
</dbReference>
<feature type="region of interest" description="Disordered" evidence="7">
    <location>
        <begin position="453"/>
        <end position="585"/>
    </location>
</feature>
<evidence type="ECO:0000259" key="8">
    <source>
        <dbReference type="PROSITE" id="PS51050"/>
    </source>
</evidence>
<evidence type="ECO:0000256" key="5">
    <source>
        <dbReference type="ARBA" id="ARBA00023054"/>
    </source>
</evidence>
<dbReference type="Pfam" id="PF13589">
    <property type="entry name" value="HATPase_c_3"/>
    <property type="match status" value="1"/>
</dbReference>
<dbReference type="EMBL" id="JAFJMO010000003">
    <property type="protein sequence ID" value="KAJ8282273.1"/>
    <property type="molecule type" value="Genomic_DNA"/>
</dbReference>
<reference evidence="9" key="1">
    <citation type="journal article" date="2023" name="Science">
        <title>Genome structures resolve the early diversification of teleost fishes.</title>
        <authorList>
            <person name="Parey E."/>
            <person name="Louis A."/>
            <person name="Montfort J."/>
            <person name="Bouchez O."/>
            <person name="Roques C."/>
            <person name="Iampietro C."/>
            <person name="Lluch J."/>
            <person name="Castinel A."/>
            <person name="Donnadieu C."/>
            <person name="Desvignes T."/>
            <person name="Floi Bucao C."/>
            <person name="Jouanno E."/>
            <person name="Wen M."/>
            <person name="Mejri S."/>
            <person name="Dirks R."/>
            <person name="Jansen H."/>
            <person name="Henkel C."/>
            <person name="Chen W.J."/>
            <person name="Zahm M."/>
            <person name="Cabau C."/>
            <person name="Klopp C."/>
            <person name="Thompson A.W."/>
            <person name="Robinson-Rechavi M."/>
            <person name="Braasch I."/>
            <person name="Lecointre G."/>
            <person name="Bobe J."/>
            <person name="Postlethwait J.H."/>
            <person name="Berthelot C."/>
            <person name="Roest Crollius H."/>
            <person name="Guiguen Y."/>
        </authorList>
    </citation>
    <scope>NUCLEOTIDE SEQUENCE</scope>
    <source>
        <strain evidence="9">Concon-B</strain>
    </source>
</reference>
<proteinExistence type="predicted"/>
<evidence type="ECO:0000256" key="4">
    <source>
        <dbReference type="ARBA" id="ARBA00022833"/>
    </source>
</evidence>
<dbReference type="Pfam" id="PF07496">
    <property type="entry name" value="zf-CW"/>
    <property type="match status" value="1"/>
</dbReference>
<gene>
    <name evidence="9" type="ORF">COCON_G00047920</name>
</gene>
<protein>
    <recommendedName>
        <fullName evidence="8">CW-type domain-containing protein</fullName>
    </recommendedName>
</protein>
<keyword evidence="5" id="KW-0175">Coiled coil</keyword>
<accession>A0A9Q1DUY1</accession>
<keyword evidence="2" id="KW-0479">Metal-binding</keyword>
<dbReference type="OrthoDB" id="757982at2759"/>
<keyword evidence="3" id="KW-0863">Zinc-finger</keyword>
<dbReference type="InterPro" id="IPR045261">
    <property type="entry name" value="MORC_ATPase"/>
</dbReference>
<dbReference type="InterPro" id="IPR036890">
    <property type="entry name" value="HATPase_C_sf"/>
</dbReference>
<dbReference type="Gene3D" id="3.30.40.100">
    <property type="match status" value="1"/>
</dbReference>
<dbReference type="InterPro" id="IPR011124">
    <property type="entry name" value="Znf_CW"/>
</dbReference>
<comment type="subcellular location">
    <subcellularLocation>
        <location evidence="1">Nucleus</location>
    </subcellularLocation>
</comment>
<organism evidence="9 10">
    <name type="scientific">Conger conger</name>
    <name type="common">Conger eel</name>
    <name type="synonym">Muraena conger</name>
    <dbReference type="NCBI Taxonomy" id="82655"/>
    <lineage>
        <taxon>Eukaryota</taxon>
        <taxon>Metazoa</taxon>
        <taxon>Chordata</taxon>
        <taxon>Craniata</taxon>
        <taxon>Vertebrata</taxon>
        <taxon>Euteleostomi</taxon>
        <taxon>Actinopterygii</taxon>
        <taxon>Neopterygii</taxon>
        <taxon>Teleostei</taxon>
        <taxon>Anguilliformes</taxon>
        <taxon>Congridae</taxon>
        <taxon>Conger</taxon>
    </lineage>
</organism>
<evidence type="ECO:0000256" key="6">
    <source>
        <dbReference type="ARBA" id="ARBA00023242"/>
    </source>
</evidence>
<dbReference type="PROSITE" id="PS51050">
    <property type="entry name" value="ZF_CW"/>
    <property type="match status" value="1"/>
</dbReference>
<dbReference type="Proteomes" id="UP001152803">
    <property type="component" value="Unassembled WGS sequence"/>
</dbReference>
<dbReference type="GO" id="GO:0016605">
    <property type="term" value="C:PML body"/>
    <property type="evidence" value="ECO:0007669"/>
    <property type="project" value="TreeGrafter"/>
</dbReference>
<keyword evidence="10" id="KW-1185">Reference proteome</keyword>
<dbReference type="AlphaFoldDB" id="A0A9Q1DUY1"/>
<evidence type="ECO:0000256" key="1">
    <source>
        <dbReference type="ARBA" id="ARBA00004123"/>
    </source>
</evidence>
<evidence type="ECO:0000313" key="10">
    <source>
        <dbReference type="Proteomes" id="UP001152803"/>
    </source>
</evidence>
<keyword evidence="6" id="KW-0539">Nucleus</keyword>
<dbReference type="PANTHER" id="PTHR23336">
    <property type="entry name" value="ZINC FINGER CW-TYPE COILED-COIL DOMAIN PROTEIN 3"/>
    <property type="match status" value="1"/>
</dbReference>
<dbReference type="InterPro" id="IPR041006">
    <property type="entry name" value="Morc_S5"/>
</dbReference>
<dbReference type="SUPFAM" id="SSF55874">
    <property type="entry name" value="ATPase domain of HSP90 chaperone/DNA topoisomerase II/histidine kinase"/>
    <property type="match status" value="1"/>
</dbReference>
<feature type="compositionally biased region" description="Basic residues" evidence="7">
    <location>
        <begin position="548"/>
        <end position="558"/>
    </location>
</feature>
<evidence type="ECO:0000313" key="9">
    <source>
        <dbReference type="EMBL" id="KAJ8282273.1"/>
    </source>
</evidence>